<dbReference type="EMBL" id="LCJB01000021">
    <property type="protein sequence ID" value="KKT70831.1"/>
    <property type="molecule type" value="Genomic_DNA"/>
</dbReference>
<dbReference type="Proteomes" id="UP000034154">
    <property type="component" value="Unassembled WGS sequence"/>
</dbReference>
<accession>A0A0G1JGS2</accession>
<name>A0A0G1JGS2_9BACT</name>
<organism evidence="1 2">
    <name type="scientific">Candidatus Uhrbacteria bacterium GW2011_GWF2_44_350</name>
    <dbReference type="NCBI Taxonomy" id="1619000"/>
    <lineage>
        <taxon>Bacteria</taxon>
        <taxon>Candidatus Uhriibacteriota</taxon>
    </lineage>
</organism>
<sequence>MSDQQKITNIVIMPRIQADTAAAIYLLRAFGEKSLPGVSSAPVLFWTNVPEGQDPKELEKQGYLLIDLGGIFDHHNVNKELGQVAECVSTLIAKHLGIDSNPALKKLLTWARRDDLEGKGTISSDALDRAFGLSGIIMNLNRRFPDEPQKTLDILMFVFDAHVREEWRRNVELPELWEKLLSSGQAEVFQLNQGSADLNSTIIETDDTNLPGFLRAAKSMDFMIQRRLSGHTNFLTKQIRSLDLGPLAEAIRRAEAAKKGLELKQSSQELQASGRIEEVPNWYYDTAANTLQNGGVNPQNIEPTLLSKEEILDLAKKNIPLGIIGRLKRVKERDKEARDAE</sequence>
<evidence type="ECO:0000313" key="1">
    <source>
        <dbReference type="EMBL" id="KKT70831.1"/>
    </source>
</evidence>
<comment type="caution">
    <text evidence="1">The sequence shown here is derived from an EMBL/GenBank/DDBJ whole genome shotgun (WGS) entry which is preliminary data.</text>
</comment>
<evidence type="ECO:0000313" key="2">
    <source>
        <dbReference type="Proteomes" id="UP000034154"/>
    </source>
</evidence>
<gene>
    <name evidence="1" type="ORF">UW63_C0021G0006</name>
</gene>
<dbReference type="AlphaFoldDB" id="A0A0G1JGS2"/>
<reference evidence="1 2" key="1">
    <citation type="journal article" date="2015" name="Nature">
        <title>rRNA introns, odd ribosomes, and small enigmatic genomes across a large radiation of phyla.</title>
        <authorList>
            <person name="Brown C.T."/>
            <person name="Hug L.A."/>
            <person name="Thomas B.C."/>
            <person name="Sharon I."/>
            <person name="Castelle C.J."/>
            <person name="Singh A."/>
            <person name="Wilkins M.J."/>
            <person name="Williams K.H."/>
            <person name="Banfield J.F."/>
        </authorList>
    </citation>
    <scope>NUCLEOTIDE SEQUENCE [LARGE SCALE GENOMIC DNA]</scope>
</reference>
<proteinExistence type="predicted"/>
<protein>
    <submittedName>
        <fullName evidence="1">Uncharacterized protein</fullName>
    </submittedName>
</protein>